<protein>
    <recommendedName>
        <fullName evidence="10">Nucleoporin Nup54 alpha-helical domain-containing protein</fullName>
    </recommendedName>
</protein>
<reference evidence="11 12" key="1">
    <citation type="journal article" date="2008" name="Nature">
        <title>The Trichoplax genome and the nature of placozoans.</title>
        <authorList>
            <person name="Srivastava M."/>
            <person name="Begovic E."/>
            <person name="Chapman J."/>
            <person name="Putnam N.H."/>
            <person name="Hellsten U."/>
            <person name="Kawashima T."/>
            <person name="Kuo A."/>
            <person name="Mitros T."/>
            <person name="Salamov A."/>
            <person name="Carpenter M.L."/>
            <person name="Signorovitch A.Y."/>
            <person name="Moreno M.A."/>
            <person name="Kamm K."/>
            <person name="Grimwood J."/>
            <person name="Schmutz J."/>
            <person name="Shapiro H."/>
            <person name="Grigoriev I.V."/>
            <person name="Buss L.W."/>
            <person name="Schierwater B."/>
            <person name="Dellaporta S.L."/>
            <person name="Rokhsar D.S."/>
        </authorList>
    </citation>
    <scope>NUCLEOTIDE SEQUENCE [LARGE SCALE GENOMIC DNA]</scope>
    <source>
        <strain evidence="11 12">Grell-BS-1999</strain>
    </source>
</reference>
<dbReference type="Pfam" id="PF13874">
    <property type="entry name" value="Nup54"/>
    <property type="match status" value="1"/>
</dbReference>
<dbReference type="Gene3D" id="1.20.5.170">
    <property type="match status" value="1"/>
</dbReference>
<dbReference type="HOGENOM" id="CLU_033371_0_0_1"/>
<dbReference type="InterPro" id="IPR025712">
    <property type="entry name" value="Nup54_alpha-helical_dom"/>
</dbReference>
<keyword evidence="3" id="KW-0677">Repeat</keyword>
<dbReference type="AlphaFoldDB" id="B3S7B0"/>
<dbReference type="GeneID" id="6757348"/>
<evidence type="ECO:0000256" key="8">
    <source>
        <dbReference type="ARBA" id="ARBA00023242"/>
    </source>
</evidence>
<keyword evidence="8" id="KW-0539">Nucleus</keyword>
<dbReference type="Gene3D" id="1.20.5.490">
    <property type="entry name" value="Single helix bin"/>
    <property type="match status" value="1"/>
</dbReference>
<feature type="domain" description="Nucleoporin Nup54 alpha-helical" evidence="10">
    <location>
        <begin position="484"/>
        <end position="622"/>
    </location>
</feature>
<organism evidence="11 12">
    <name type="scientific">Trichoplax adhaerens</name>
    <name type="common">Trichoplax reptans</name>
    <dbReference type="NCBI Taxonomy" id="10228"/>
    <lineage>
        <taxon>Eukaryota</taxon>
        <taxon>Metazoa</taxon>
        <taxon>Placozoa</taxon>
        <taxon>Uniplacotomia</taxon>
        <taxon>Trichoplacea</taxon>
        <taxon>Trichoplacidae</taxon>
        <taxon>Trichoplax</taxon>
    </lineage>
</organism>
<dbReference type="GO" id="GO:0006607">
    <property type="term" value="P:NLS-bearing protein import into nucleus"/>
    <property type="evidence" value="ECO:0000318"/>
    <property type="project" value="GO_Central"/>
</dbReference>
<dbReference type="STRING" id="10228.B3S7B0"/>
<keyword evidence="2" id="KW-0813">Transport</keyword>
<evidence type="ECO:0000256" key="6">
    <source>
        <dbReference type="ARBA" id="ARBA00023010"/>
    </source>
</evidence>
<name>B3S7B0_TRIAD</name>
<comment type="subcellular location">
    <subcellularLocation>
        <location evidence="1">Nucleus</location>
        <location evidence="1">Nuclear pore complex</location>
    </subcellularLocation>
</comment>
<comment type="similarity">
    <text evidence="9">Belongs to the NUP54 family.</text>
</comment>
<evidence type="ECO:0000256" key="4">
    <source>
        <dbReference type="ARBA" id="ARBA00022816"/>
    </source>
</evidence>
<dbReference type="KEGG" id="tad:TRIADDRAFT_60101"/>
<dbReference type="FunCoup" id="B3S7B0">
    <property type="interactions" value="2458"/>
</dbReference>
<dbReference type="PANTHER" id="PTHR13000">
    <property type="entry name" value="NUCLEOPORIN P54"/>
    <property type="match status" value="1"/>
</dbReference>
<accession>B3S7B0</accession>
<keyword evidence="4" id="KW-0509">mRNA transport</keyword>
<dbReference type="FunFam" id="1.20.5.490:FF:000003">
    <property type="entry name" value="nucleoporin p54 isoform X1"/>
    <property type="match status" value="1"/>
</dbReference>
<evidence type="ECO:0000256" key="7">
    <source>
        <dbReference type="ARBA" id="ARBA00023132"/>
    </source>
</evidence>
<dbReference type="GO" id="GO:0036228">
    <property type="term" value="P:protein localization to nuclear inner membrane"/>
    <property type="evidence" value="ECO:0000318"/>
    <property type="project" value="GO_Central"/>
</dbReference>
<evidence type="ECO:0000256" key="1">
    <source>
        <dbReference type="ARBA" id="ARBA00004567"/>
    </source>
</evidence>
<dbReference type="PANTHER" id="PTHR13000:SF0">
    <property type="entry name" value="NUCLEOPORIN P54"/>
    <property type="match status" value="1"/>
</dbReference>
<evidence type="ECO:0000256" key="3">
    <source>
        <dbReference type="ARBA" id="ARBA00022737"/>
    </source>
</evidence>
<dbReference type="Proteomes" id="UP000009022">
    <property type="component" value="Unassembled WGS sequence"/>
</dbReference>
<proteinExistence type="inferred from homology"/>
<dbReference type="GO" id="GO:0006999">
    <property type="term" value="P:nuclear pore organization"/>
    <property type="evidence" value="ECO:0000318"/>
    <property type="project" value="GO_Central"/>
</dbReference>
<evidence type="ECO:0000313" key="12">
    <source>
        <dbReference type="Proteomes" id="UP000009022"/>
    </source>
</evidence>
<dbReference type="GO" id="GO:0044613">
    <property type="term" value="C:nuclear pore central transport channel"/>
    <property type="evidence" value="ECO:0000318"/>
    <property type="project" value="GO_Central"/>
</dbReference>
<dbReference type="RefSeq" id="XP_002116056.1">
    <property type="nucleotide sequence ID" value="XM_002116020.1"/>
</dbReference>
<dbReference type="eggNOG" id="KOG3091">
    <property type="taxonomic scope" value="Eukaryota"/>
</dbReference>
<evidence type="ECO:0000256" key="5">
    <source>
        <dbReference type="ARBA" id="ARBA00022927"/>
    </source>
</evidence>
<dbReference type="GO" id="GO:0051028">
    <property type="term" value="P:mRNA transport"/>
    <property type="evidence" value="ECO:0007669"/>
    <property type="project" value="UniProtKB-KW"/>
</dbReference>
<keyword evidence="12" id="KW-1185">Reference proteome</keyword>
<dbReference type="CTD" id="6757348"/>
<dbReference type="PhylomeDB" id="B3S7B0"/>
<keyword evidence="7" id="KW-0906">Nuclear pore complex</keyword>
<dbReference type="InterPro" id="IPR024864">
    <property type="entry name" value="Nup54/Nup57/Nup44"/>
</dbReference>
<evidence type="ECO:0000256" key="9">
    <source>
        <dbReference type="ARBA" id="ARBA00060798"/>
    </source>
</evidence>
<sequence length="686" mass="72155">MFSQSLSGNNTGTFKFGAGGNTATTQANPLGGGGGGGFSFGASNTQNAANKSFTGFGNTTTQAGNFTGLGATAAASGGFGGFGTNTTSQAAGFAGFGKTATTQSTGFGGLGTNTSTPSTGFGNFGTNTSTQSAGFGGFGTNPTTQSAGFSTFGKPTATQSAAFGGFGNTSTSQPAGFGGFGTTSAQPTGFSGFNMSTTSKPTFGTATTQSSGFGSFGTTAPQAIGFGGFGSLGGSSALQTGFGPSTATTSLFGKPSGNISGFGAGTSALSFGGQTTASNLLGGQGLAPGVGQQAVQGGVPENLLLVASCTCNIFGDERDLTLAKFNQLQAIWGLGKGFYNRHAPPIEYQRSNPLCIFKTVCFSSLPAVKESDGLVVLKLNKKEADVNAQKQNILDALYTALGKRPLLSVRFVDVRAIGDNASEMTFYIEERALNGVRKRYLAREIIDHLARNNFSSQIASLGIVDIYPKPIITPQQVRDVLENPPSGINPAVWKQAIENNPDSANLIPIPVVGFEELCARFKAQQEETKRQNSACEQISDELVKLQQKQAVVSARVNQYRRKHMELCHRVLKIISKQELINKSGFSLTEEEDQFRFRLQGMETDFNAPNQFKNRLYELMSQISMKNTTSSGPQNLEFKADEETLHTIKRYLTNQQKAITALVETFKEDLEDINVIEQGWSGSSNKS</sequence>
<evidence type="ECO:0000313" key="11">
    <source>
        <dbReference type="EMBL" id="EDV21456.1"/>
    </source>
</evidence>
<evidence type="ECO:0000259" key="10">
    <source>
        <dbReference type="Pfam" id="PF13874"/>
    </source>
</evidence>
<dbReference type="EMBL" id="DS985253">
    <property type="protein sequence ID" value="EDV21456.1"/>
    <property type="molecule type" value="Genomic_DNA"/>
</dbReference>
<dbReference type="OMA" id="MMQTRLH"/>
<gene>
    <name evidence="11" type="ORF">TRIADDRAFT_60101</name>
</gene>
<evidence type="ECO:0000256" key="2">
    <source>
        <dbReference type="ARBA" id="ARBA00022448"/>
    </source>
</evidence>
<dbReference type="InParanoid" id="B3S7B0"/>
<dbReference type="OrthoDB" id="6162375at2759"/>
<keyword evidence="5" id="KW-0653">Protein transport</keyword>
<dbReference type="GO" id="GO:0017056">
    <property type="term" value="F:structural constituent of nuclear pore"/>
    <property type="evidence" value="ECO:0000318"/>
    <property type="project" value="GO_Central"/>
</dbReference>
<keyword evidence="6" id="KW-0811">Translocation</keyword>